<dbReference type="RefSeq" id="WP_088383954.1">
    <property type="nucleotide sequence ID" value="NZ_NIOF01000002.1"/>
</dbReference>
<name>A0A246JHT0_9BURK</name>
<evidence type="ECO:0000313" key="3">
    <source>
        <dbReference type="Proteomes" id="UP000197468"/>
    </source>
</evidence>
<dbReference type="AlphaFoldDB" id="A0A246JHT0"/>
<protein>
    <submittedName>
        <fullName evidence="2">Uncharacterized protein</fullName>
    </submittedName>
</protein>
<keyword evidence="3" id="KW-1185">Reference proteome</keyword>
<evidence type="ECO:0000313" key="2">
    <source>
        <dbReference type="EMBL" id="OWQ92073.1"/>
    </source>
</evidence>
<comment type="caution">
    <text evidence="2">The sequence shown here is derived from an EMBL/GenBank/DDBJ whole genome shotgun (WGS) entry which is preliminary data.</text>
</comment>
<feature type="region of interest" description="Disordered" evidence="1">
    <location>
        <begin position="14"/>
        <end position="37"/>
    </location>
</feature>
<dbReference type="Proteomes" id="UP000197468">
    <property type="component" value="Unassembled WGS sequence"/>
</dbReference>
<sequence length="173" mass="18566">MTFIPTFAAHPRLDGWSQPSWSTRQPPPNTPWPPLDPGINPAHLLHLEHDVLGLPPSIPTYLNATMLPFTGSYLPPVMQAALPPVGTPLHPQGFIGFLAGLHQQSITDVMMVRGGQGTFGSPLLQQLGRPGQSVTCSVPGADGQPVTATVYRTDVPCEDGSWLMQSICRMGRA</sequence>
<dbReference type="EMBL" id="NIOF01000002">
    <property type="protein sequence ID" value="OWQ92073.1"/>
    <property type="molecule type" value="Genomic_DNA"/>
</dbReference>
<accession>A0A246JHT0</accession>
<reference evidence="2 3" key="1">
    <citation type="journal article" date="2008" name="Int. J. Syst. Evol. Microbiol.">
        <title>Description of Roseateles aquatilis sp. nov. and Roseateles terrae sp. nov., in the class Betaproteobacteria, and emended description of the genus Roseateles.</title>
        <authorList>
            <person name="Gomila M."/>
            <person name="Bowien B."/>
            <person name="Falsen E."/>
            <person name="Moore E.R."/>
            <person name="Lalucat J."/>
        </authorList>
    </citation>
    <scope>NUCLEOTIDE SEQUENCE [LARGE SCALE GENOMIC DNA]</scope>
    <source>
        <strain evidence="2 3">CCUG 48205</strain>
    </source>
</reference>
<gene>
    <name evidence="2" type="ORF">CDN99_06890</name>
</gene>
<feature type="compositionally biased region" description="Pro residues" evidence="1">
    <location>
        <begin position="25"/>
        <end position="36"/>
    </location>
</feature>
<proteinExistence type="predicted"/>
<evidence type="ECO:0000256" key="1">
    <source>
        <dbReference type="SAM" id="MobiDB-lite"/>
    </source>
</evidence>
<organism evidence="2 3">
    <name type="scientific">Roseateles aquatilis</name>
    <dbReference type="NCBI Taxonomy" id="431061"/>
    <lineage>
        <taxon>Bacteria</taxon>
        <taxon>Pseudomonadati</taxon>
        <taxon>Pseudomonadota</taxon>
        <taxon>Betaproteobacteria</taxon>
        <taxon>Burkholderiales</taxon>
        <taxon>Sphaerotilaceae</taxon>
        <taxon>Roseateles</taxon>
    </lineage>
</organism>